<protein>
    <submittedName>
        <fullName evidence="1">Uncharacterized protein</fullName>
    </submittedName>
</protein>
<dbReference type="AlphaFoldDB" id="A0A388TKF3"/>
<keyword evidence="2" id="KW-1185">Reference proteome</keyword>
<reference evidence="1 2" key="1">
    <citation type="journal article" date="2019" name="ISME J.">
        <title>Genome analyses of uncultured TG2/ZB3 bacteria in 'Margulisbacteria' specifically attached to ectosymbiotic spirochetes of protists in the termite gut.</title>
        <authorList>
            <person name="Utami Y.D."/>
            <person name="Kuwahara H."/>
            <person name="Igai K."/>
            <person name="Murakami T."/>
            <person name="Sugaya K."/>
            <person name="Morikawa T."/>
            <person name="Nagura Y."/>
            <person name="Yuki M."/>
            <person name="Deevong P."/>
            <person name="Inoue T."/>
            <person name="Kihara K."/>
            <person name="Lo N."/>
            <person name="Yamada A."/>
            <person name="Ohkuma M."/>
            <person name="Hongoh Y."/>
        </authorList>
    </citation>
    <scope>NUCLEOTIDE SEQUENCE [LARGE SCALE GENOMIC DNA]</scope>
    <source>
        <strain evidence="1">NkOx7-02</strain>
    </source>
</reference>
<accession>A0A388TKF3</accession>
<sequence length="278" mass="30761">VVRGGRAKLKNLVWGTADGEIKTADLTPTSTITVAVLLAGGNTEALEDFENDYTTRVVTEIQDAINDYYASKPAELEDLIDVVENGGSLTGIIESIDDEVIQDYLPRLVPTLTGSPVIDGLADEGNIGFYDFPTENRVTDYSSGTPGIAELESIKIGQRDGFLVFQIKPLGSFDTASRYAARIWNNGWMINLNLEYNTGSGQWQTGFIVNDHNDGANGGYFLEINSRVDYAMNDIIEISIPLEVVQEYIISAYHIGFNIYDARINEPYYVASVGWWRF</sequence>
<proteinExistence type="predicted"/>
<gene>
    <name evidence="1" type="ORF">NO2_1685</name>
</gene>
<feature type="non-terminal residue" evidence="1">
    <location>
        <position position="1"/>
    </location>
</feature>
<name>A0A388TKF3_9BACT</name>
<evidence type="ECO:0000313" key="1">
    <source>
        <dbReference type="EMBL" id="GBR77280.1"/>
    </source>
</evidence>
<dbReference type="EMBL" id="BGZO01000170">
    <property type="protein sequence ID" value="GBR77280.1"/>
    <property type="molecule type" value="Genomic_DNA"/>
</dbReference>
<dbReference type="Proteomes" id="UP000275925">
    <property type="component" value="Unassembled WGS sequence"/>
</dbReference>
<comment type="caution">
    <text evidence="1">The sequence shown here is derived from an EMBL/GenBank/DDBJ whole genome shotgun (WGS) entry which is preliminary data.</text>
</comment>
<evidence type="ECO:0000313" key="2">
    <source>
        <dbReference type="Proteomes" id="UP000275925"/>
    </source>
</evidence>
<organism evidence="1 2">
    <name type="scientific">Candidatus Termititenax persephonae</name>
    <dbReference type="NCBI Taxonomy" id="2218525"/>
    <lineage>
        <taxon>Bacteria</taxon>
        <taxon>Bacillati</taxon>
        <taxon>Candidatus Margulisiibacteriota</taxon>
        <taxon>Candidatus Termititenacia</taxon>
        <taxon>Candidatus Termititenacales</taxon>
        <taxon>Candidatus Termititenacaceae</taxon>
        <taxon>Candidatus Termititenax</taxon>
    </lineage>
</organism>